<proteinExistence type="predicted"/>
<dbReference type="EMBL" id="UINC01149604">
    <property type="protein sequence ID" value="SVD42183.1"/>
    <property type="molecule type" value="Genomic_DNA"/>
</dbReference>
<feature type="non-terminal residue" evidence="1">
    <location>
        <position position="122"/>
    </location>
</feature>
<gene>
    <name evidence="1" type="ORF">METZ01_LOCUS395037</name>
</gene>
<protein>
    <submittedName>
        <fullName evidence="1">Uncharacterized protein</fullName>
    </submittedName>
</protein>
<evidence type="ECO:0000313" key="1">
    <source>
        <dbReference type="EMBL" id="SVD42183.1"/>
    </source>
</evidence>
<reference evidence="1" key="1">
    <citation type="submission" date="2018-05" db="EMBL/GenBank/DDBJ databases">
        <authorList>
            <person name="Lanie J.A."/>
            <person name="Ng W.-L."/>
            <person name="Kazmierczak K.M."/>
            <person name="Andrzejewski T.M."/>
            <person name="Davidsen T.M."/>
            <person name="Wayne K.J."/>
            <person name="Tettelin H."/>
            <person name="Glass J.I."/>
            <person name="Rusch D."/>
            <person name="Podicherti R."/>
            <person name="Tsui H.-C.T."/>
            <person name="Winkler M.E."/>
        </authorList>
    </citation>
    <scope>NUCLEOTIDE SEQUENCE</scope>
</reference>
<dbReference type="AlphaFoldDB" id="A0A382V6S1"/>
<name>A0A382V6S1_9ZZZZ</name>
<organism evidence="1">
    <name type="scientific">marine metagenome</name>
    <dbReference type="NCBI Taxonomy" id="408172"/>
    <lineage>
        <taxon>unclassified sequences</taxon>
        <taxon>metagenomes</taxon>
        <taxon>ecological metagenomes</taxon>
    </lineage>
</organism>
<sequence length="122" mass="13394">MQHMVSRRRLTKLFAVSLLFAAGTGALAQEPALGTADVRTENNDPRWRPWLGCWQLWEEQLDPSAVVDNNETATLLGRTSVCMSPSHSGDGITLTATAGERVLVERVLIADGSQRDVRETDC</sequence>
<accession>A0A382V6S1</accession>